<keyword evidence="15" id="KW-1185">Reference proteome</keyword>
<feature type="region of interest" description="Disordered" evidence="11">
    <location>
        <begin position="346"/>
        <end position="367"/>
    </location>
</feature>
<keyword evidence="8" id="KW-0325">Glycoprotein</keyword>
<evidence type="ECO:0000259" key="13">
    <source>
        <dbReference type="SMART" id="SM00079"/>
    </source>
</evidence>
<keyword evidence="3 12" id="KW-0812">Transmembrane</keyword>
<evidence type="ECO:0000256" key="5">
    <source>
        <dbReference type="ARBA" id="ARBA00023065"/>
    </source>
</evidence>
<keyword evidence="6 12" id="KW-0472">Membrane</keyword>
<dbReference type="InterPro" id="IPR015683">
    <property type="entry name" value="Ionotropic_Glu_rcpt"/>
</dbReference>
<evidence type="ECO:0000256" key="3">
    <source>
        <dbReference type="ARBA" id="ARBA00022692"/>
    </source>
</evidence>
<comment type="subcellular location">
    <subcellularLocation>
        <location evidence="1">Membrane</location>
        <topology evidence="1">Multi-pass membrane protein</topology>
    </subcellularLocation>
</comment>
<keyword evidence="9" id="KW-1071">Ligand-gated ion channel</keyword>
<dbReference type="Proteomes" id="UP000242715">
    <property type="component" value="Unassembled WGS sequence"/>
</dbReference>
<evidence type="ECO:0000256" key="7">
    <source>
        <dbReference type="ARBA" id="ARBA00023170"/>
    </source>
</evidence>
<proteinExistence type="predicted"/>
<evidence type="ECO:0000256" key="11">
    <source>
        <dbReference type="SAM" id="MobiDB-lite"/>
    </source>
</evidence>
<evidence type="ECO:0000313" key="14">
    <source>
        <dbReference type="EMBL" id="GAU39586.1"/>
    </source>
</evidence>
<dbReference type="InterPro" id="IPR001320">
    <property type="entry name" value="Iontro_rcpt_C"/>
</dbReference>
<evidence type="ECO:0000256" key="6">
    <source>
        <dbReference type="ARBA" id="ARBA00023136"/>
    </source>
</evidence>
<evidence type="ECO:0000313" key="15">
    <source>
        <dbReference type="Proteomes" id="UP000242715"/>
    </source>
</evidence>
<dbReference type="GO" id="GO:0016020">
    <property type="term" value="C:membrane"/>
    <property type="evidence" value="ECO:0007669"/>
    <property type="project" value="UniProtKB-SubCell"/>
</dbReference>
<dbReference type="PANTHER" id="PTHR18966">
    <property type="entry name" value="IONOTROPIC GLUTAMATE RECEPTOR"/>
    <property type="match status" value="1"/>
</dbReference>
<dbReference type="Gene3D" id="3.40.190.10">
    <property type="entry name" value="Periplasmic binding protein-like II"/>
    <property type="match status" value="1"/>
</dbReference>
<evidence type="ECO:0000256" key="8">
    <source>
        <dbReference type="ARBA" id="ARBA00023180"/>
    </source>
</evidence>
<dbReference type="EMBL" id="DF973768">
    <property type="protein sequence ID" value="GAU39586.1"/>
    <property type="molecule type" value="Genomic_DNA"/>
</dbReference>
<gene>
    <name evidence="14" type="ORF">TSUD_384690</name>
</gene>
<sequence>MNPAFDNFLKFSDNQPPTGFCIELFKEIREILSDQYSGLPYRFDAFNETYDTLLFKVINENISTNTARVVVAVWLSLVFVLTSSYTANLSSLLTVQKLRSERDIEWLKQNRLPVGCDNSSTFVKDYLVQVYNFPSDQVVDVDNEQDIVDNFKSKKISALFVESPYEKVFLNKYCKDYTGTTAAYKFGGMGFVFQKGAPIARDFSEAILTLAENGRLKALEEYWLTPSNKCSNNSASPETESLTLDKFWGLYVICAATSTICLGLALLKKYLHKHNHFQNEAHQLPQRDVTAESDDDNNNNNNDMKKSSRYGRVLHNGNITTLNKSATFGGSAIQGVRRRNSPRLESITISDEPGNPQRAQSAVIEMM</sequence>
<evidence type="ECO:0000256" key="1">
    <source>
        <dbReference type="ARBA" id="ARBA00004141"/>
    </source>
</evidence>
<keyword evidence="7" id="KW-0675">Receptor</keyword>
<feature type="transmembrane region" description="Helical" evidence="12">
    <location>
        <begin position="247"/>
        <end position="267"/>
    </location>
</feature>
<evidence type="ECO:0000256" key="4">
    <source>
        <dbReference type="ARBA" id="ARBA00022989"/>
    </source>
</evidence>
<dbReference type="SMART" id="SM00079">
    <property type="entry name" value="PBPe"/>
    <property type="match status" value="1"/>
</dbReference>
<keyword evidence="2" id="KW-0813">Transport</keyword>
<feature type="domain" description="Ionotropic glutamate receptor C-terminal" evidence="13">
    <location>
        <begin position="2"/>
        <end position="226"/>
    </location>
</feature>
<evidence type="ECO:0000256" key="10">
    <source>
        <dbReference type="ARBA" id="ARBA00023303"/>
    </source>
</evidence>
<keyword evidence="5" id="KW-0406">Ion transport</keyword>
<reference evidence="15" key="1">
    <citation type="journal article" date="2017" name="Front. Plant Sci.">
        <title>Climate Clever Clovers: New Paradigm to Reduce the Environmental Footprint of Ruminants by Breeding Low Methanogenic Forages Utilizing Haplotype Variation.</title>
        <authorList>
            <person name="Kaur P."/>
            <person name="Appels R."/>
            <person name="Bayer P.E."/>
            <person name="Keeble-Gagnere G."/>
            <person name="Wang J."/>
            <person name="Hirakawa H."/>
            <person name="Shirasawa K."/>
            <person name="Vercoe P."/>
            <person name="Stefanova K."/>
            <person name="Durmic Z."/>
            <person name="Nichols P."/>
            <person name="Revell C."/>
            <person name="Isobe S.N."/>
            <person name="Edwards D."/>
            <person name="Erskine W."/>
        </authorList>
    </citation>
    <scope>NUCLEOTIDE SEQUENCE [LARGE SCALE GENOMIC DNA]</scope>
    <source>
        <strain evidence="15">cv. Daliak</strain>
    </source>
</reference>
<protein>
    <recommendedName>
        <fullName evidence="13">Ionotropic glutamate receptor C-terminal domain-containing protein</fullName>
    </recommendedName>
</protein>
<keyword evidence="4 12" id="KW-1133">Transmembrane helix</keyword>
<dbReference type="OrthoDB" id="5984008at2759"/>
<feature type="region of interest" description="Disordered" evidence="11">
    <location>
        <begin position="282"/>
        <end position="310"/>
    </location>
</feature>
<accession>A0A2Z6N6X8</accession>
<evidence type="ECO:0000256" key="2">
    <source>
        <dbReference type="ARBA" id="ARBA00022448"/>
    </source>
</evidence>
<dbReference type="Pfam" id="PF00060">
    <property type="entry name" value="Lig_chan"/>
    <property type="match status" value="1"/>
</dbReference>
<dbReference type="AlphaFoldDB" id="A0A2Z6N6X8"/>
<keyword evidence="10" id="KW-0407">Ion channel</keyword>
<evidence type="ECO:0000256" key="12">
    <source>
        <dbReference type="SAM" id="Phobius"/>
    </source>
</evidence>
<dbReference type="GO" id="GO:0015276">
    <property type="term" value="F:ligand-gated monoatomic ion channel activity"/>
    <property type="evidence" value="ECO:0007669"/>
    <property type="project" value="InterPro"/>
</dbReference>
<evidence type="ECO:0000256" key="9">
    <source>
        <dbReference type="ARBA" id="ARBA00023286"/>
    </source>
</evidence>
<dbReference type="SUPFAM" id="SSF53850">
    <property type="entry name" value="Periplasmic binding protein-like II"/>
    <property type="match status" value="1"/>
</dbReference>
<dbReference type="Gene3D" id="1.10.287.70">
    <property type="match status" value="1"/>
</dbReference>
<name>A0A2Z6N6X8_TRISU</name>
<organism evidence="14 15">
    <name type="scientific">Trifolium subterraneum</name>
    <name type="common">Subterranean clover</name>
    <dbReference type="NCBI Taxonomy" id="3900"/>
    <lineage>
        <taxon>Eukaryota</taxon>
        <taxon>Viridiplantae</taxon>
        <taxon>Streptophyta</taxon>
        <taxon>Embryophyta</taxon>
        <taxon>Tracheophyta</taxon>
        <taxon>Spermatophyta</taxon>
        <taxon>Magnoliopsida</taxon>
        <taxon>eudicotyledons</taxon>
        <taxon>Gunneridae</taxon>
        <taxon>Pentapetalae</taxon>
        <taxon>rosids</taxon>
        <taxon>fabids</taxon>
        <taxon>Fabales</taxon>
        <taxon>Fabaceae</taxon>
        <taxon>Papilionoideae</taxon>
        <taxon>50 kb inversion clade</taxon>
        <taxon>NPAAA clade</taxon>
        <taxon>Hologalegina</taxon>
        <taxon>IRL clade</taxon>
        <taxon>Trifolieae</taxon>
        <taxon>Trifolium</taxon>
    </lineage>
</organism>